<dbReference type="EMBL" id="VEVO01000004">
    <property type="protein sequence ID" value="KAF0042945.1"/>
    <property type="molecule type" value="Genomic_DNA"/>
</dbReference>
<sequence>MIKPAGTFMSSTKTSTEVEHRHEARGNDALVHSARVCVSGRNAEECQGMYARLRVLRKQSEELRDFRAVVRQGHVSETREVGEVLLLSCSSGVSVDCWCADSFKDIRASRTLEVTGSRDQAFHLPAARSIPRRRRQRFVGSLMVCGTIPDKLQPLGP</sequence>
<evidence type="ECO:0000313" key="2">
    <source>
        <dbReference type="EMBL" id="KAF0042945.1"/>
    </source>
</evidence>
<organism evidence="2 3">
    <name type="scientific">Scophthalmus maximus</name>
    <name type="common">Turbot</name>
    <name type="synonym">Psetta maxima</name>
    <dbReference type="NCBI Taxonomy" id="52904"/>
    <lineage>
        <taxon>Eukaryota</taxon>
        <taxon>Metazoa</taxon>
        <taxon>Chordata</taxon>
        <taxon>Craniata</taxon>
        <taxon>Vertebrata</taxon>
        <taxon>Euteleostomi</taxon>
        <taxon>Actinopterygii</taxon>
        <taxon>Neopterygii</taxon>
        <taxon>Teleostei</taxon>
        <taxon>Neoteleostei</taxon>
        <taxon>Acanthomorphata</taxon>
        <taxon>Carangaria</taxon>
        <taxon>Pleuronectiformes</taxon>
        <taxon>Pleuronectoidei</taxon>
        <taxon>Scophthalmidae</taxon>
        <taxon>Scophthalmus</taxon>
    </lineage>
</organism>
<proteinExistence type="predicted"/>
<gene>
    <name evidence="2" type="ORF">F2P81_004282</name>
</gene>
<comment type="caution">
    <text evidence="2">The sequence shown here is derived from an EMBL/GenBank/DDBJ whole genome shotgun (WGS) entry which is preliminary data.</text>
</comment>
<evidence type="ECO:0000313" key="3">
    <source>
        <dbReference type="Proteomes" id="UP000438429"/>
    </source>
</evidence>
<name>A0A6A4TCK8_SCOMX</name>
<accession>A0A6A4TCK8</accession>
<evidence type="ECO:0000256" key="1">
    <source>
        <dbReference type="SAM" id="MobiDB-lite"/>
    </source>
</evidence>
<dbReference type="AlphaFoldDB" id="A0A6A4TCK8"/>
<feature type="region of interest" description="Disordered" evidence="1">
    <location>
        <begin position="1"/>
        <end position="24"/>
    </location>
</feature>
<reference evidence="2 3" key="1">
    <citation type="submission" date="2019-06" db="EMBL/GenBank/DDBJ databases">
        <title>Draft genomes of female and male turbot (Scophthalmus maximus).</title>
        <authorList>
            <person name="Xu H."/>
            <person name="Xu X.-W."/>
            <person name="Shao C."/>
            <person name="Chen S."/>
        </authorList>
    </citation>
    <scope>NUCLEOTIDE SEQUENCE [LARGE SCALE GENOMIC DNA]</scope>
    <source>
        <strain evidence="2">Ysfricsl-2016a</strain>
        <tissue evidence="2">Blood</tissue>
    </source>
</reference>
<dbReference type="Proteomes" id="UP000438429">
    <property type="component" value="Unassembled WGS sequence"/>
</dbReference>
<protein>
    <submittedName>
        <fullName evidence="2">Uncharacterized protein</fullName>
    </submittedName>
</protein>